<dbReference type="EMBL" id="VSSQ01101731">
    <property type="protein sequence ID" value="MPN43370.1"/>
    <property type="molecule type" value="Genomic_DNA"/>
</dbReference>
<reference evidence="1" key="1">
    <citation type="submission" date="2019-08" db="EMBL/GenBank/DDBJ databases">
        <authorList>
            <person name="Kucharzyk K."/>
            <person name="Murdoch R.W."/>
            <person name="Higgins S."/>
            <person name="Loffler F."/>
        </authorList>
    </citation>
    <scope>NUCLEOTIDE SEQUENCE</scope>
</reference>
<protein>
    <submittedName>
        <fullName evidence="1">Uncharacterized protein</fullName>
    </submittedName>
</protein>
<gene>
    <name evidence="1" type="ORF">SDC9_190929</name>
</gene>
<dbReference type="AlphaFoldDB" id="A0A645HWX8"/>
<sequence>MDVFNNHRAQKILRGREDLAMDGHIQNSYRFEKRLVNNHGINGSKGRSLRKRLANLNNSFVNRPAAAA</sequence>
<proteinExistence type="predicted"/>
<organism evidence="1">
    <name type="scientific">bioreactor metagenome</name>
    <dbReference type="NCBI Taxonomy" id="1076179"/>
    <lineage>
        <taxon>unclassified sequences</taxon>
        <taxon>metagenomes</taxon>
        <taxon>ecological metagenomes</taxon>
    </lineage>
</organism>
<accession>A0A645HWX8</accession>
<name>A0A645HWX8_9ZZZZ</name>
<comment type="caution">
    <text evidence="1">The sequence shown here is derived from an EMBL/GenBank/DDBJ whole genome shotgun (WGS) entry which is preliminary data.</text>
</comment>
<evidence type="ECO:0000313" key="1">
    <source>
        <dbReference type="EMBL" id="MPN43370.1"/>
    </source>
</evidence>